<sequence>MVLEILLSTLKGSISLNKTQRSLLCHIYSLLTAQDMAIISLFAHGGPFNPFS</sequence>
<name>A0A0E9RMH4_ANGAN</name>
<organism evidence="1">
    <name type="scientific">Anguilla anguilla</name>
    <name type="common">European freshwater eel</name>
    <name type="synonym">Muraena anguilla</name>
    <dbReference type="NCBI Taxonomy" id="7936"/>
    <lineage>
        <taxon>Eukaryota</taxon>
        <taxon>Metazoa</taxon>
        <taxon>Chordata</taxon>
        <taxon>Craniata</taxon>
        <taxon>Vertebrata</taxon>
        <taxon>Euteleostomi</taxon>
        <taxon>Actinopterygii</taxon>
        <taxon>Neopterygii</taxon>
        <taxon>Teleostei</taxon>
        <taxon>Anguilliformes</taxon>
        <taxon>Anguillidae</taxon>
        <taxon>Anguilla</taxon>
    </lineage>
</organism>
<protein>
    <submittedName>
        <fullName evidence="1">Uncharacterized protein</fullName>
    </submittedName>
</protein>
<reference evidence="1" key="1">
    <citation type="submission" date="2014-11" db="EMBL/GenBank/DDBJ databases">
        <authorList>
            <person name="Amaro Gonzalez C."/>
        </authorList>
    </citation>
    <scope>NUCLEOTIDE SEQUENCE</scope>
</reference>
<proteinExistence type="predicted"/>
<evidence type="ECO:0000313" key="1">
    <source>
        <dbReference type="EMBL" id="JAH30336.1"/>
    </source>
</evidence>
<reference evidence="1" key="2">
    <citation type="journal article" date="2015" name="Fish Shellfish Immunol.">
        <title>Early steps in the European eel (Anguilla anguilla)-Vibrio vulnificus interaction in the gills: Role of the RtxA13 toxin.</title>
        <authorList>
            <person name="Callol A."/>
            <person name="Pajuelo D."/>
            <person name="Ebbesson L."/>
            <person name="Teles M."/>
            <person name="MacKenzie S."/>
            <person name="Amaro C."/>
        </authorList>
    </citation>
    <scope>NUCLEOTIDE SEQUENCE</scope>
</reference>
<accession>A0A0E9RMH4</accession>
<dbReference type="AlphaFoldDB" id="A0A0E9RMH4"/>
<dbReference type="EMBL" id="GBXM01078241">
    <property type="protein sequence ID" value="JAH30336.1"/>
    <property type="molecule type" value="Transcribed_RNA"/>
</dbReference>